<proteinExistence type="inferred from homology"/>
<organism evidence="4 5">
    <name type="scientific">Streptosporangium fragile</name>
    <dbReference type="NCBI Taxonomy" id="46186"/>
    <lineage>
        <taxon>Bacteria</taxon>
        <taxon>Bacillati</taxon>
        <taxon>Actinomycetota</taxon>
        <taxon>Actinomycetes</taxon>
        <taxon>Streptosporangiales</taxon>
        <taxon>Streptosporangiaceae</taxon>
        <taxon>Streptosporangium</taxon>
    </lineage>
</organism>
<evidence type="ECO:0000256" key="1">
    <source>
        <dbReference type="ARBA" id="ARBA00009013"/>
    </source>
</evidence>
<evidence type="ECO:0000313" key="5">
    <source>
        <dbReference type="Proteomes" id="UP001500831"/>
    </source>
</evidence>
<dbReference type="Proteomes" id="UP001500831">
    <property type="component" value="Unassembled WGS sequence"/>
</dbReference>
<dbReference type="InterPro" id="IPR058548">
    <property type="entry name" value="MlaB-like_STAS"/>
</dbReference>
<reference evidence="4 5" key="1">
    <citation type="journal article" date="2019" name="Int. J. Syst. Evol. Microbiol.">
        <title>The Global Catalogue of Microorganisms (GCM) 10K type strain sequencing project: providing services to taxonomists for standard genome sequencing and annotation.</title>
        <authorList>
            <consortium name="The Broad Institute Genomics Platform"/>
            <consortium name="The Broad Institute Genome Sequencing Center for Infectious Disease"/>
            <person name="Wu L."/>
            <person name="Ma J."/>
        </authorList>
    </citation>
    <scope>NUCLEOTIDE SEQUENCE [LARGE SCALE GENOMIC DNA]</scope>
    <source>
        <strain evidence="4 5">JCM 6242</strain>
    </source>
</reference>
<dbReference type="SUPFAM" id="SSF52091">
    <property type="entry name" value="SpoIIaa-like"/>
    <property type="match status" value="1"/>
</dbReference>
<evidence type="ECO:0000259" key="3">
    <source>
        <dbReference type="PROSITE" id="PS50801"/>
    </source>
</evidence>
<dbReference type="PROSITE" id="PS50801">
    <property type="entry name" value="STAS"/>
    <property type="match status" value="1"/>
</dbReference>
<dbReference type="PANTHER" id="PTHR33495:SF2">
    <property type="entry name" value="ANTI-SIGMA FACTOR ANTAGONIST TM_1081-RELATED"/>
    <property type="match status" value="1"/>
</dbReference>
<dbReference type="InterPro" id="IPR036513">
    <property type="entry name" value="STAS_dom_sf"/>
</dbReference>
<dbReference type="NCBIfam" id="TIGR00377">
    <property type="entry name" value="ant_ant_sig"/>
    <property type="match status" value="1"/>
</dbReference>
<dbReference type="EMBL" id="BAAAVI010000025">
    <property type="protein sequence ID" value="GAA2876787.1"/>
    <property type="molecule type" value="Genomic_DNA"/>
</dbReference>
<feature type="domain" description="STAS" evidence="3">
    <location>
        <begin position="4"/>
        <end position="113"/>
    </location>
</feature>
<accession>A0ABN3VZD6</accession>
<keyword evidence="5" id="KW-1185">Reference proteome</keyword>
<dbReference type="PANTHER" id="PTHR33495">
    <property type="entry name" value="ANTI-SIGMA FACTOR ANTAGONIST TM_1081-RELATED-RELATED"/>
    <property type="match status" value="1"/>
</dbReference>
<comment type="similarity">
    <text evidence="1 2">Belongs to the anti-sigma-factor antagonist family.</text>
</comment>
<dbReference type="CDD" id="cd07043">
    <property type="entry name" value="STAS_anti-anti-sigma_factors"/>
    <property type="match status" value="1"/>
</dbReference>
<dbReference type="InterPro" id="IPR002645">
    <property type="entry name" value="STAS_dom"/>
</dbReference>
<comment type="caution">
    <text evidence="4">The sequence shown here is derived from an EMBL/GenBank/DDBJ whole genome shotgun (WGS) entry which is preliminary data.</text>
</comment>
<protein>
    <recommendedName>
        <fullName evidence="2">Anti-sigma factor antagonist</fullName>
    </recommendedName>
</protein>
<evidence type="ECO:0000313" key="4">
    <source>
        <dbReference type="EMBL" id="GAA2876787.1"/>
    </source>
</evidence>
<evidence type="ECO:0000256" key="2">
    <source>
        <dbReference type="RuleBase" id="RU003749"/>
    </source>
</evidence>
<dbReference type="InterPro" id="IPR003658">
    <property type="entry name" value="Anti-sigma_ant"/>
</dbReference>
<name>A0ABN3VZD6_9ACTN</name>
<sequence>MTRLSVTVDAHPHFSVVTLLGDLDKSSAPRLEEKLAELMEHGHTCLIIDTAKLGFCDSTGIWVLLTSLRRAYERKGWLRLAGVHGFLGRLLDLTRLREAFPIDLTVEESIRQVSDGRTASSGSISASR</sequence>
<gene>
    <name evidence="4" type="ORF">GCM10010517_38060</name>
</gene>
<dbReference type="Pfam" id="PF13466">
    <property type="entry name" value="STAS_2"/>
    <property type="match status" value="1"/>
</dbReference>
<dbReference type="Gene3D" id="3.30.750.24">
    <property type="entry name" value="STAS domain"/>
    <property type="match status" value="1"/>
</dbReference>